<evidence type="ECO:0000256" key="13">
    <source>
        <dbReference type="HAMAP-Rule" id="MF_01398"/>
    </source>
</evidence>
<dbReference type="Proteomes" id="UP000321129">
    <property type="component" value="Unassembled WGS sequence"/>
</dbReference>
<comment type="function">
    <text evidence="10 13">F(1)F(0) ATP synthase produces ATP from ADP in the presence of a proton or sodium gradient. F-type ATPases consist of two structural domains, F(1) containing the extramembraneous catalytic core and F(0) containing the membrane proton channel, linked together by a central stalk and a peripheral stalk. During catalysis, ATP synthesis in the catalytic domain of F(1) is coupled via a rotary mechanism of the central stalk subunits to proton translocation.</text>
</comment>
<evidence type="ECO:0000256" key="7">
    <source>
        <dbReference type="ARBA" id="ARBA00023065"/>
    </source>
</evidence>
<keyword evidence="3 13" id="KW-0138">CF(0)</keyword>
<comment type="function">
    <text evidence="11">Component of the F(0) channel, it forms part of the peripheral stalk, linking F(1) to F(0). The b'-subunit is a diverged and duplicated form of b found in plants and photosynthetic bacteria.</text>
</comment>
<keyword evidence="4 13" id="KW-0812">Transmembrane</keyword>
<dbReference type="GO" id="GO:0012505">
    <property type="term" value="C:endomembrane system"/>
    <property type="evidence" value="ECO:0007669"/>
    <property type="project" value="UniProtKB-SubCell"/>
</dbReference>
<sequence length="196" mass="20341">MTVTDTHSGAIGSNVVAEGAIAGHTEVASHVGDHGPELLGFNAEQWVWVSLTIFIVLAFTVGKAWQKITAGLDARIADTRRTLDEAEALRNEAGLLLADAKKRHQASAGDATKIVEGAQAEAAALVAQAEVDAKALIARREQSAKERITVAERQAIADIRATAVSAAATAAAQLIEGKLDAKGDTALVDEAISSLN</sequence>
<dbReference type="GO" id="GO:0005886">
    <property type="term" value="C:plasma membrane"/>
    <property type="evidence" value="ECO:0007669"/>
    <property type="project" value="UniProtKB-SubCell"/>
</dbReference>
<comment type="subcellular location">
    <subcellularLocation>
        <location evidence="13">Cell membrane</location>
        <topology evidence="13">Single-pass membrane protein</topology>
    </subcellularLocation>
    <subcellularLocation>
        <location evidence="12">Endomembrane system</location>
        <topology evidence="12">Single-pass membrane protein</topology>
    </subcellularLocation>
</comment>
<feature type="coiled-coil region" evidence="15">
    <location>
        <begin position="83"/>
        <end position="146"/>
    </location>
</feature>
<dbReference type="PANTHER" id="PTHR33445">
    <property type="entry name" value="ATP SYNTHASE SUBUNIT B', CHLOROPLASTIC"/>
    <property type="match status" value="1"/>
</dbReference>
<accession>A0A5C6UMX0</accession>
<protein>
    <recommendedName>
        <fullName evidence="13">ATP synthase subunit b</fullName>
    </recommendedName>
    <alternativeName>
        <fullName evidence="13">ATP synthase F(0) sector subunit b</fullName>
    </alternativeName>
    <alternativeName>
        <fullName evidence="13">ATPase subunit I</fullName>
    </alternativeName>
    <alternativeName>
        <fullName evidence="13">F-type ATPase subunit b</fullName>
        <shortName evidence="13">F-ATPase subunit b</shortName>
    </alternativeName>
</protein>
<evidence type="ECO:0000313" key="17">
    <source>
        <dbReference type="Proteomes" id="UP000321129"/>
    </source>
</evidence>
<gene>
    <name evidence="13" type="primary">atpF</name>
    <name evidence="16" type="ORF">FSZ31_06325</name>
</gene>
<evidence type="ECO:0000256" key="12">
    <source>
        <dbReference type="ARBA" id="ARBA00037847"/>
    </source>
</evidence>
<dbReference type="RefSeq" id="WP_147122331.1">
    <property type="nucleotide sequence ID" value="NZ_VOPY01000001.1"/>
</dbReference>
<evidence type="ECO:0000313" key="16">
    <source>
        <dbReference type="EMBL" id="TXC74309.1"/>
    </source>
</evidence>
<proteinExistence type="inferred from homology"/>
<evidence type="ECO:0000256" key="9">
    <source>
        <dbReference type="ARBA" id="ARBA00023310"/>
    </source>
</evidence>
<organism evidence="16 17">
    <name type="scientific">Flavisphingopyxis soli</name>
    <dbReference type="NCBI Taxonomy" id="2601267"/>
    <lineage>
        <taxon>Bacteria</taxon>
        <taxon>Pseudomonadati</taxon>
        <taxon>Pseudomonadota</taxon>
        <taxon>Alphaproteobacteria</taxon>
        <taxon>Sphingomonadales</taxon>
        <taxon>Sphingopyxidaceae</taxon>
        <taxon>Flavisphingopyxis</taxon>
    </lineage>
</organism>
<dbReference type="GO" id="GO:0045259">
    <property type="term" value="C:proton-transporting ATP synthase complex"/>
    <property type="evidence" value="ECO:0007669"/>
    <property type="project" value="UniProtKB-KW"/>
</dbReference>
<evidence type="ECO:0000256" key="6">
    <source>
        <dbReference type="ARBA" id="ARBA00022989"/>
    </source>
</evidence>
<name>A0A5C6UMX0_9SPHN</name>
<evidence type="ECO:0000256" key="14">
    <source>
        <dbReference type="RuleBase" id="RU003848"/>
    </source>
</evidence>
<dbReference type="PANTHER" id="PTHR33445:SF1">
    <property type="entry name" value="ATP SYNTHASE SUBUNIT B"/>
    <property type="match status" value="1"/>
</dbReference>
<keyword evidence="13" id="KW-1003">Cell membrane</keyword>
<dbReference type="EMBL" id="VOPY01000001">
    <property type="protein sequence ID" value="TXC74309.1"/>
    <property type="molecule type" value="Genomic_DNA"/>
</dbReference>
<dbReference type="GO" id="GO:0046961">
    <property type="term" value="F:proton-transporting ATPase activity, rotational mechanism"/>
    <property type="evidence" value="ECO:0007669"/>
    <property type="project" value="TreeGrafter"/>
</dbReference>
<dbReference type="InterPro" id="IPR050059">
    <property type="entry name" value="ATP_synthase_B_chain"/>
</dbReference>
<keyword evidence="5 13" id="KW-0375">Hydrogen ion transport</keyword>
<keyword evidence="2 13" id="KW-0813">Transport</keyword>
<reference evidence="16 17" key="1">
    <citation type="submission" date="2019-08" db="EMBL/GenBank/DDBJ databases">
        <title>Sphingorhabdus soil sp. nov., isolated from arctic soil.</title>
        <authorList>
            <person name="Liu Y."/>
        </authorList>
    </citation>
    <scope>NUCLEOTIDE SEQUENCE [LARGE SCALE GENOMIC DNA]</scope>
    <source>
        <strain evidence="16 17">D-2Q-5-6</strain>
    </source>
</reference>
<dbReference type="CDD" id="cd06503">
    <property type="entry name" value="ATP-synt_Fo_b"/>
    <property type="match status" value="1"/>
</dbReference>
<dbReference type="OrthoDB" id="7391503at2"/>
<dbReference type="GO" id="GO:0046933">
    <property type="term" value="F:proton-transporting ATP synthase activity, rotational mechanism"/>
    <property type="evidence" value="ECO:0007669"/>
    <property type="project" value="UniProtKB-UniRule"/>
</dbReference>
<keyword evidence="8 13" id="KW-0472">Membrane</keyword>
<evidence type="ECO:0000256" key="3">
    <source>
        <dbReference type="ARBA" id="ARBA00022547"/>
    </source>
</evidence>
<evidence type="ECO:0000256" key="15">
    <source>
        <dbReference type="SAM" id="Coils"/>
    </source>
</evidence>
<evidence type="ECO:0000256" key="2">
    <source>
        <dbReference type="ARBA" id="ARBA00022448"/>
    </source>
</evidence>
<keyword evidence="15" id="KW-0175">Coiled coil</keyword>
<evidence type="ECO:0000256" key="5">
    <source>
        <dbReference type="ARBA" id="ARBA00022781"/>
    </source>
</evidence>
<evidence type="ECO:0000256" key="8">
    <source>
        <dbReference type="ARBA" id="ARBA00023136"/>
    </source>
</evidence>
<evidence type="ECO:0000256" key="4">
    <source>
        <dbReference type="ARBA" id="ARBA00022692"/>
    </source>
</evidence>
<evidence type="ECO:0000256" key="10">
    <source>
        <dbReference type="ARBA" id="ARBA00025198"/>
    </source>
</evidence>
<comment type="similarity">
    <text evidence="1 13 14">Belongs to the ATPase B chain family.</text>
</comment>
<keyword evidence="7 13" id="KW-0406">Ion transport</keyword>
<dbReference type="HAMAP" id="MF_01398">
    <property type="entry name" value="ATP_synth_b_bprime"/>
    <property type="match status" value="1"/>
</dbReference>
<keyword evidence="6 13" id="KW-1133">Transmembrane helix</keyword>
<keyword evidence="9 13" id="KW-0066">ATP synthesis</keyword>
<evidence type="ECO:0000256" key="1">
    <source>
        <dbReference type="ARBA" id="ARBA00005513"/>
    </source>
</evidence>
<dbReference type="Pfam" id="PF00430">
    <property type="entry name" value="ATP-synt_B"/>
    <property type="match status" value="1"/>
</dbReference>
<feature type="transmembrane region" description="Helical" evidence="13">
    <location>
        <begin position="46"/>
        <end position="65"/>
    </location>
</feature>
<comment type="subunit">
    <text evidence="13">F-type ATPases have 2 components, F(1) - the catalytic core - and F(0) - the membrane proton channel. F(1) has five subunits: alpha(3), beta(3), gamma(1), delta(1), epsilon(1). F(0) has three main subunits: a(1), b(2) and c(10-14). The alpha and beta chains form an alternating ring which encloses part of the gamma chain. F(1) is attached to F(0) by a central stalk formed by the gamma and epsilon chains, while a peripheral stalk is formed by the delta and b chains.</text>
</comment>
<dbReference type="AlphaFoldDB" id="A0A5C6UMX0"/>
<comment type="caution">
    <text evidence="16">The sequence shown here is derived from an EMBL/GenBank/DDBJ whole genome shotgun (WGS) entry which is preliminary data.</text>
</comment>
<evidence type="ECO:0000256" key="11">
    <source>
        <dbReference type="ARBA" id="ARBA00025614"/>
    </source>
</evidence>
<dbReference type="InterPro" id="IPR002146">
    <property type="entry name" value="ATP_synth_b/b'su_bac/chlpt"/>
</dbReference>
<keyword evidence="17" id="KW-1185">Reference proteome</keyword>